<protein>
    <submittedName>
        <fullName evidence="2">Periplasmic divalent cation tolerance protein</fullName>
    </submittedName>
</protein>
<dbReference type="PANTHER" id="PTHR23419:SF8">
    <property type="entry name" value="FI09726P"/>
    <property type="match status" value="1"/>
</dbReference>
<dbReference type="SUPFAM" id="SSF54913">
    <property type="entry name" value="GlnB-like"/>
    <property type="match status" value="1"/>
</dbReference>
<dbReference type="EMBL" id="AQHF01000026">
    <property type="protein sequence ID" value="MBE0347207.1"/>
    <property type="molecule type" value="Genomic_DNA"/>
</dbReference>
<dbReference type="Proteomes" id="UP000660708">
    <property type="component" value="Unassembled WGS sequence"/>
</dbReference>
<dbReference type="GO" id="GO:0005507">
    <property type="term" value="F:copper ion binding"/>
    <property type="evidence" value="ECO:0007669"/>
    <property type="project" value="TreeGrafter"/>
</dbReference>
<organism evidence="2 3">
    <name type="scientific">Pseudoalteromonas peptidolytica F12-50-A1</name>
    <dbReference type="NCBI Taxonomy" id="1315280"/>
    <lineage>
        <taxon>Bacteria</taxon>
        <taxon>Pseudomonadati</taxon>
        <taxon>Pseudomonadota</taxon>
        <taxon>Gammaproteobacteria</taxon>
        <taxon>Alteromonadales</taxon>
        <taxon>Pseudoalteromonadaceae</taxon>
        <taxon>Pseudoalteromonas</taxon>
    </lineage>
</organism>
<dbReference type="Pfam" id="PF03091">
    <property type="entry name" value="CutA1"/>
    <property type="match status" value="1"/>
</dbReference>
<dbReference type="InterPro" id="IPR015867">
    <property type="entry name" value="N-reg_PII/ATP_PRibTrfase_C"/>
</dbReference>
<keyword evidence="3" id="KW-1185">Reference proteome</keyword>
<dbReference type="PANTHER" id="PTHR23419">
    <property type="entry name" value="DIVALENT CATION TOLERANCE CUTA-RELATED"/>
    <property type="match status" value="1"/>
</dbReference>
<evidence type="ECO:0000313" key="3">
    <source>
        <dbReference type="Proteomes" id="UP000660708"/>
    </source>
</evidence>
<name>A0A8I0T5B3_9GAMM</name>
<proteinExistence type="inferred from homology"/>
<reference evidence="2 3" key="1">
    <citation type="submission" date="2015-06" db="EMBL/GenBank/DDBJ databases">
        <title>Genome sequence of Pseudoalteromonas peptidolytica.</title>
        <authorList>
            <person name="Xie B.-B."/>
            <person name="Rong J.-C."/>
            <person name="Qin Q.-L."/>
            <person name="Zhang Y.-Z."/>
        </authorList>
    </citation>
    <scope>NUCLEOTIDE SEQUENCE [LARGE SCALE GENOMIC DNA]</scope>
    <source>
        <strain evidence="2 3">F12-50-A1</strain>
    </source>
</reference>
<dbReference type="GO" id="GO:0010038">
    <property type="term" value="P:response to metal ion"/>
    <property type="evidence" value="ECO:0007669"/>
    <property type="project" value="InterPro"/>
</dbReference>
<dbReference type="InterPro" id="IPR011322">
    <property type="entry name" value="N-reg_PII-like_a/b"/>
</dbReference>
<evidence type="ECO:0000256" key="1">
    <source>
        <dbReference type="ARBA" id="ARBA00010169"/>
    </source>
</evidence>
<gene>
    <name evidence="2" type="primary">cutA</name>
    <name evidence="2" type="ORF">PPEP_a1614</name>
</gene>
<comment type="similarity">
    <text evidence="1">Belongs to the CutA family.</text>
</comment>
<dbReference type="InterPro" id="IPR004323">
    <property type="entry name" value="Ion_tolerance_CutA"/>
</dbReference>
<dbReference type="RefSeq" id="WP_147389020.1">
    <property type="nucleotide sequence ID" value="NZ_AQHF01000026.1"/>
</dbReference>
<comment type="caution">
    <text evidence="2">The sequence shown here is derived from an EMBL/GenBank/DDBJ whole genome shotgun (WGS) entry which is preliminary data.</text>
</comment>
<dbReference type="Gene3D" id="3.30.70.120">
    <property type="match status" value="1"/>
</dbReference>
<evidence type="ECO:0000313" key="2">
    <source>
        <dbReference type="EMBL" id="MBE0347207.1"/>
    </source>
</evidence>
<dbReference type="AlphaFoldDB" id="A0A8I0T5B3"/>
<accession>A0A8I0T5B3</accession>
<sequence>MGIRYKLVLSTCGSVTEARKIAAQLVEQKLAACVNLIPEVESIYVWEGQVEHARETKLLIKTKSEKLEQVMAAIRDLHSYDVPEIQVVDVTSGNLAYFKWMDEVLL</sequence>